<protein>
    <submittedName>
        <fullName evidence="1">Uncharacterized protein</fullName>
    </submittedName>
</protein>
<dbReference type="AlphaFoldDB" id="A0A657LRS5"/>
<name>A0A657LRS5_9HYPH</name>
<dbReference type="Proteomes" id="UP000182661">
    <property type="component" value="Unassembled WGS sequence"/>
</dbReference>
<evidence type="ECO:0000313" key="2">
    <source>
        <dbReference type="Proteomes" id="UP000182661"/>
    </source>
</evidence>
<sequence length="177" mass="19087">MSPSEEWGVFLLLSSFHAVMAARAWVGDENSVSFIHSSRKLPLKLLTKPFCIGLPGGVVVPFDLCLLVPFEDGHAGPLRAVVRDDRSRLSTPGDQAVQSRASLAPDRDVSATRHRSFAGEIIDDRQNTQAAAVRGGVADEVQAAALFGARKSMPMCCPSLNCPSKGRSEQILRSLCR</sequence>
<organism evidence="1 2">
    <name type="scientific">Pararhizobium antarcticum</name>
    <dbReference type="NCBI Taxonomy" id="1798805"/>
    <lineage>
        <taxon>Bacteria</taxon>
        <taxon>Pseudomonadati</taxon>
        <taxon>Pseudomonadota</taxon>
        <taxon>Alphaproteobacteria</taxon>
        <taxon>Hyphomicrobiales</taxon>
        <taxon>Rhizobiaceae</taxon>
        <taxon>Rhizobium/Agrobacterium group</taxon>
        <taxon>Pararhizobium</taxon>
    </lineage>
</organism>
<gene>
    <name evidence="1" type="ORF">AX760_17825</name>
</gene>
<comment type="caution">
    <text evidence="1">The sequence shown here is derived from an EMBL/GenBank/DDBJ whole genome shotgun (WGS) entry which is preliminary data.</text>
</comment>
<dbReference type="EMBL" id="LSRP01000087">
    <property type="protein sequence ID" value="OJF96423.1"/>
    <property type="molecule type" value="Genomic_DNA"/>
</dbReference>
<evidence type="ECO:0000313" key="1">
    <source>
        <dbReference type="EMBL" id="OJF96423.1"/>
    </source>
</evidence>
<accession>A0A657LRS5</accession>
<reference evidence="1 2" key="1">
    <citation type="submission" date="2016-02" db="EMBL/GenBank/DDBJ databases">
        <title>Genome sequencing of a beta-galactosidase producing bacteria Rhizobium sp. 59.</title>
        <authorList>
            <person name="Wang D."/>
            <person name="Kot W."/>
            <person name="Qin Y."/>
            <person name="Hansen L."/>
            <person name="Naqvi K."/>
            <person name="Rensing C."/>
        </authorList>
    </citation>
    <scope>NUCLEOTIDE SEQUENCE [LARGE SCALE GENOMIC DNA]</scope>
    <source>
        <strain evidence="1 2">59</strain>
    </source>
</reference>
<proteinExistence type="predicted"/>
<keyword evidence="2" id="KW-1185">Reference proteome</keyword>